<dbReference type="Pfam" id="PF08239">
    <property type="entry name" value="SH3_3"/>
    <property type="match status" value="1"/>
</dbReference>
<comment type="caution">
    <text evidence="4">The sequence shown here is derived from an EMBL/GenBank/DDBJ whole genome shotgun (WGS) entry which is preliminary data.</text>
</comment>
<dbReference type="Gene3D" id="2.30.30.40">
    <property type="entry name" value="SH3 Domains"/>
    <property type="match status" value="1"/>
</dbReference>
<dbReference type="AlphaFoldDB" id="A0A935W6L5"/>
<evidence type="ECO:0000259" key="3">
    <source>
        <dbReference type="Pfam" id="PF08239"/>
    </source>
</evidence>
<proteinExistence type="predicted"/>
<evidence type="ECO:0000256" key="1">
    <source>
        <dbReference type="SAM" id="MobiDB-lite"/>
    </source>
</evidence>
<reference evidence="4 5" key="1">
    <citation type="submission" date="2020-10" db="EMBL/GenBank/DDBJ databases">
        <title>Connecting structure to function with the recovery of over 1000 high-quality activated sludge metagenome-assembled genomes encoding full-length rRNA genes using long-read sequencing.</title>
        <authorList>
            <person name="Singleton C.M."/>
            <person name="Petriglieri F."/>
            <person name="Kristensen J.M."/>
            <person name="Kirkegaard R.H."/>
            <person name="Michaelsen T.Y."/>
            <person name="Andersen M.H."/>
            <person name="Karst S.M."/>
            <person name="Dueholm M.S."/>
            <person name="Nielsen P.H."/>
            <person name="Albertsen M."/>
        </authorList>
    </citation>
    <scope>NUCLEOTIDE SEQUENCE [LARGE SCALE GENOMIC DNA]</scope>
    <source>
        <strain evidence="4">Fred_18-Q3-R57-64_BAT3C.720</strain>
    </source>
</reference>
<protein>
    <submittedName>
        <fullName evidence="4">SH3 domain-containing protein</fullName>
    </submittedName>
</protein>
<dbReference type="EMBL" id="JADJOT010000002">
    <property type="protein sequence ID" value="MBK7952915.1"/>
    <property type="molecule type" value="Genomic_DNA"/>
</dbReference>
<sequence>MTSAIMAPVAGNTSDTIESTTERMYMRKRLQLLLAVAVASCIPLAAAQTAITTTSVNVRAGPEKSFPTATWLLSGTSVTVVGCVASWRWCDVIAGRDRGWVYTRFLSYPFNGGAVNIINGGPNLGLPQVEFSLGPYWDEHYQNQHWFGRKSYWQKRWDRRPPPSEWRDRSSASTLAPVNSRS</sequence>
<feature type="transmembrane region" description="Helical" evidence="2">
    <location>
        <begin position="32"/>
        <end position="51"/>
    </location>
</feature>
<name>A0A935W6L5_9PROT</name>
<keyword evidence="2" id="KW-0472">Membrane</keyword>
<keyword evidence="2" id="KW-0812">Transmembrane</keyword>
<dbReference type="Proteomes" id="UP000706151">
    <property type="component" value="Unassembled WGS sequence"/>
</dbReference>
<feature type="domain" description="SH3b" evidence="3">
    <location>
        <begin position="55"/>
        <end position="107"/>
    </location>
</feature>
<keyword evidence="2" id="KW-1133">Transmembrane helix</keyword>
<feature type="compositionally biased region" description="Basic and acidic residues" evidence="1">
    <location>
        <begin position="159"/>
        <end position="170"/>
    </location>
</feature>
<dbReference type="InterPro" id="IPR003646">
    <property type="entry name" value="SH3-like_bac-type"/>
</dbReference>
<evidence type="ECO:0000313" key="4">
    <source>
        <dbReference type="EMBL" id="MBK7952915.1"/>
    </source>
</evidence>
<gene>
    <name evidence="4" type="ORF">IPK02_02495</name>
</gene>
<organism evidence="4 5">
    <name type="scientific">Candidatus Accumulibacter affinis</name>
    <dbReference type="NCBI Taxonomy" id="2954384"/>
    <lineage>
        <taxon>Bacteria</taxon>
        <taxon>Pseudomonadati</taxon>
        <taxon>Pseudomonadota</taxon>
        <taxon>Betaproteobacteria</taxon>
        <taxon>Candidatus Accumulibacter</taxon>
    </lineage>
</organism>
<feature type="transmembrane region" description="Helical" evidence="2">
    <location>
        <begin position="71"/>
        <end position="90"/>
    </location>
</feature>
<evidence type="ECO:0000256" key="2">
    <source>
        <dbReference type="SAM" id="Phobius"/>
    </source>
</evidence>
<evidence type="ECO:0000313" key="5">
    <source>
        <dbReference type="Proteomes" id="UP000706151"/>
    </source>
</evidence>
<feature type="region of interest" description="Disordered" evidence="1">
    <location>
        <begin position="159"/>
        <end position="182"/>
    </location>
</feature>
<accession>A0A935W6L5</accession>
<feature type="compositionally biased region" description="Polar residues" evidence="1">
    <location>
        <begin position="171"/>
        <end position="182"/>
    </location>
</feature>